<proteinExistence type="predicted"/>
<sequence length="94" mass="11010">MQTFKSKRTGKIIEIQEIPMSSMMLLPPKPDVCQECAVKHDPRLPHNQQSLYYQMKFKMEHGRDATWNDAMAHCTEEVKERWIEGLKIHGVEVV</sequence>
<keyword evidence="2" id="KW-1185">Reference proteome</keyword>
<comment type="caution">
    <text evidence="1">The sequence shown here is derived from an EMBL/GenBank/DDBJ whole genome shotgun (WGS) entry which is preliminary data.</text>
</comment>
<accession>A0ABS8HZV4</accession>
<organism evidence="1 2">
    <name type="scientific">Pelosinus baikalensis</name>
    <dbReference type="NCBI Taxonomy" id="2892015"/>
    <lineage>
        <taxon>Bacteria</taxon>
        <taxon>Bacillati</taxon>
        <taxon>Bacillota</taxon>
        <taxon>Negativicutes</taxon>
        <taxon>Selenomonadales</taxon>
        <taxon>Sporomusaceae</taxon>
        <taxon>Pelosinus</taxon>
    </lineage>
</organism>
<gene>
    <name evidence="1" type="ORF">LMF89_25465</name>
</gene>
<reference evidence="1" key="1">
    <citation type="submission" date="2021-11" db="EMBL/GenBank/DDBJ databases">
        <title>Description of a new species Pelosinus isolated from the bottom sediments of Lake Baikal.</title>
        <authorList>
            <person name="Zakharyuk A."/>
        </authorList>
    </citation>
    <scope>NUCLEOTIDE SEQUENCE</scope>
    <source>
        <strain evidence="1">Bkl1</strain>
    </source>
</reference>
<protein>
    <submittedName>
        <fullName evidence="1">Uncharacterized protein</fullName>
    </submittedName>
</protein>
<dbReference type="EMBL" id="JAJHJB010000098">
    <property type="protein sequence ID" value="MCC5468688.1"/>
    <property type="molecule type" value="Genomic_DNA"/>
</dbReference>
<dbReference type="RefSeq" id="WP_229537547.1">
    <property type="nucleotide sequence ID" value="NZ_JAJHJB010000098.1"/>
</dbReference>
<evidence type="ECO:0000313" key="2">
    <source>
        <dbReference type="Proteomes" id="UP001165492"/>
    </source>
</evidence>
<name>A0ABS8HZV4_9FIRM</name>
<evidence type="ECO:0000313" key="1">
    <source>
        <dbReference type="EMBL" id="MCC5468688.1"/>
    </source>
</evidence>
<dbReference type="Proteomes" id="UP001165492">
    <property type="component" value="Unassembled WGS sequence"/>
</dbReference>